<organism evidence="1 2">
    <name type="scientific">Coniosporium tulheliwenetii</name>
    <dbReference type="NCBI Taxonomy" id="3383036"/>
    <lineage>
        <taxon>Eukaryota</taxon>
        <taxon>Fungi</taxon>
        <taxon>Dikarya</taxon>
        <taxon>Ascomycota</taxon>
        <taxon>Pezizomycotina</taxon>
        <taxon>Dothideomycetes</taxon>
        <taxon>Dothideomycetes incertae sedis</taxon>
        <taxon>Coniosporium</taxon>
    </lineage>
</organism>
<accession>A0ACC2YHE9</accession>
<name>A0ACC2YHE9_9PEZI</name>
<sequence length="185" mass="18440">MHLINALHFTLLLAGLVAANGRKGISSNPSILDRRQVEYCQGTCVGCFGPGNVKCTYNSCYNPSAGEQCCSDGTYCTGPDTSCCGTVGAGETDIPDTAPATVSVATSTTGPFATQTTSGRTVPTAESEGTAPATSSVATSTIRPSGTQTTSGRTMSTTASEGAAAVNVVDSIAALALGVVGLAML</sequence>
<evidence type="ECO:0000313" key="2">
    <source>
        <dbReference type="Proteomes" id="UP001172680"/>
    </source>
</evidence>
<keyword evidence="2" id="KW-1185">Reference proteome</keyword>
<dbReference type="EMBL" id="JAPDRP010000032">
    <property type="protein sequence ID" value="KAJ9634514.1"/>
    <property type="molecule type" value="Genomic_DNA"/>
</dbReference>
<comment type="caution">
    <text evidence="1">The sequence shown here is derived from an EMBL/GenBank/DDBJ whole genome shotgun (WGS) entry which is preliminary data.</text>
</comment>
<gene>
    <name evidence="1" type="ORF">H2199_008971</name>
</gene>
<reference evidence="1" key="1">
    <citation type="submission" date="2022-10" db="EMBL/GenBank/DDBJ databases">
        <title>Culturing micro-colonial fungi from biological soil crusts in the Mojave desert and describing Neophaeococcomyces mojavensis, and introducing the new genera and species Taxawa tesnikishii.</title>
        <authorList>
            <person name="Kurbessoian T."/>
            <person name="Stajich J.E."/>
        </authorList>
    </citation>
    <scope>NUCLEOTIDE SEQUENCE</scope>
    <source>
        <strain evidence="1">JES_115</strain>
    </source>
</reference>
<proteinExistence type="predicted"/>
<protein>
    <submittedName>
        <fullName evidence="1">Uncharacterized protein</fullName>
    </submittedName>
</protein>
<dbReference type="Proteomes" id="UP001172680">
    <property type="component" value="Unassembled WGS sequence"/>
</dbReference>
<evidence type="ECO:0000313" key="1">
    <source>
        <dbReference type="EMBL" id="KAJ9634514.1"/>
    </source>
</evidence>